<dbReference type="RefSeq" id="WP_151472351.1">
    <property type="nucleotide sequence ID" value="NZ_WBKG01000028.1"/>
</dbReference>
<proteinExistence type="predicted"/>
<dbReference type="Pfam" id="PF20248">
    <property type="entry name" value="DUF6603"/>
    <property type="match status" value="1"/>
</dbReference>
<dbReference type="Proteomes" id="UP000442990">
    <property type="component" value="Unassembled WGS sequence"/>
</dbReference>
<organism evidence="3 4">
    <name type="scientific">Streptomyces triticiradicis</name>
    <dbReference type="NCBI Taxonomy" id="2651189"/>
    <lineage>
        <taxon>Bacteria</taxon>
        <taxon>Bacillati</taxon>
        <taxon>Actinomycetota</taxon>
        <taxon>Actinomycetes</taxon>
        <taxon>Kitasatosporales</taxon>
        <taxon>Streptomycetaceae</taxon>
        <taxon>Streptomyces</taxon>
    </lineage>
</organism>
<dbReference type="EMBL" id="WBKG01000028">
    <property type="protein sequence ID" value="KAB1984177.1"/>
    <property type="molecule type" value="Genomic_DNA"/>
</dbReference>
<evidence type="ECO:0000256" key="1">
    <source>
        <dbReference type="SAM" id="MobiDB-lite"/>
    </source>
</evidence>
<protein>
    <recommendedName>
        <fullName evidence="2">DUF6603 domain-containing protein</fullName>
    </recommendedName>
</protein>
<comment type="caution">
    <text evidence="3">The sequence shown here is derived from an EMBL/GenBank/DDBJ whole genome shotgun (WGS) entry which is preliminary data.</text>
</comment>
<feature type="compositionally biased region" description="Low complexity" evidence="1">
    <location>
        <begin position="201"/>
        <end position="214"/>
    </location>
</feature>
<keyword evidence="4" id="KW-1185">Reference proteome</keyword>
<dbReference type="AlphaFoldDB" id="A0A7J5D926"/>
<evidence type="ECO:0000313" key="3">
    <source>
        <dbReference type="EMBL" id="KAB1984177.1"/>
    </source>
</evidence>
<dbReference type="InterPro" id="IPR046538">
    <property type="entry name" value="DUF6603"/>
</dbReference>
<evidence type="ECO:0000259" key="2">
    <source>
        <dbReference type="Pfam" id="PF20248"/>
    </source>
</evidence>
<reference evidence="3 4" key="1">
    <citation type="submission" date="2019-09" db="EMBL/GenBank/DDBJ databases">
        <title>Isolation and identification of active actinomycetes.</title>
        <authorList>
            <person name="Yu Z."/>
            <person name="Han C."/>
            <person name="Yu B."/>
        </authorList>
    </citation>
    <scope>NUCLEOTIDE SEQUENCE [LARGE SCALE GENOMIC DNA]</scope>
    <source>
        <strain evidence="3 4">NEAU-H2</strain>
    </source>
</reference>
<gene>
    <name evidence="3" type="ORF">F8144_28390</name>
</gene>
<sequence>MAELPHPVRVSLLGVLRVAVPDPAAPLIDLKAAFAGQYDSAEPSAFLIASLTGSHMAEVPLNGDVLVLFRSGPDAVFVLSAGCFHPAYPIPRGAPALRRLSTNLAPAPWIQLRCQAYFAVTGNTVQFGAQLSLVAEITGCGLRVQFGLDALIRLEPNLSFTATMRGSLTAEAFGESLSGVAFGLTLEGPSPPGTRWDAGASTSSCSVPRSTSTSAGAILRPLRRPRP</sequence>
<name>A0A7J5D926_9ACTN</name>
<feature type="domain" description="DUF6603" evidence="2">
    <location>
        <begin position="3"/>
        <end position="192"/>
    </location>
</feature>
<evidence type="ECO:0000313" key="4">
    <source>
        <dbReference type="Proteomes" id="UP000442990"/>
    </source>
</evidence>
<accession>A0A7J5D926</accession>
<feature type="region of interest" description="Disordered" evidence="1">
    <location>
        <begin position="191"/>
        <end position="227"/>
    </location>
</feature>